<dbReference type="EMBL" id="MIJZ01000014">
    <property type="protein sequence ID" value="OEG11036.1"/>
    <property type="molecule type" value="Genomic_DNA"/>
</dbReference>
<accession>A0A1E5GE82</accession>
<name>A0A1E5GE82_9ENTE</name>
<evidence type="ECO:0000256" key="5">
    <source>
        <dbReference type="PROSITE-ProRule" id="PRU00169"/>
    </source>
</evidence>
<dbReference type="AlphaFoldDB" id="A0A1E5GE82"/>
<keyword evidence="2" id="KW-0902">Two-component regulatory system</keyword>
<evidence type="ECO:0000313" key="8">
    <source>
        <dbReference type="Proteomes" id="UP000094068"/>
    </source>
</evidence>
<evidence type="ECO:0000256" key="4">
    <source>
        <dbReference type="ARBA" id="ARBA00037164"/>
    </source>
</evidence>
<dbReference type="InterPro" id="IPR046947">
    <property type="entry name" value="LytR-like"/>
</dbReference>
<dbReference type="PROSITE" id="PS50110">
    <property type="entry name" value="RESPONSE_REGULATORY"/>
    <property type="match status" value="1"/>
</dbReference>
<protein>
    <submittedName>
        <fullName evidence="7">Two-component system response regulator</fullName>
    </submittedName>
</protein>
<dbReference type="Proteomes" id="UP000094068">
    <property type="component" value="Unassembled WGS sequence"/>
</dbReference>
<dbReference type="SUPFAM" id="SSF52172">
    <property type="entry name" value="CheY-like"/>
    <property type="match status" value="1"/>
</dbReference>
<organism evidence="7 8">
    <name type="scientific">Enterococcus ureasiticus</name>
    <dbReference type="NCBI Taxonomy" id="903984"/>
    <lineage>
        <taxon>Bacteria</taxon>
        <taxon>Bacillati</taxon>
        <taxon>Bacillota</taxon>
        <taxon>Bacilli</taxon>
        <taxon>Lactobacillales</taxon>
        <taxon>Enterococcaceae</taxon>
        <taxon>Enterococcus</taxon>
    </lineage>
</organism>
<feature type="domain" description="Response regulatory" evidence="6">
    <location>
        <begin position="6"/>
        <end position="130"/>
    </location>
</feature>
<gene>
    <name evidence="7" type="ORF">BCR21_12195</name>
</gene>
<dbReference type="OrthoDB" id="1653091at2"/>
<keyword evidence="5" id="KW-0597">Phosphoprotein</keyword>
<keyword evidence="1" id="KW-0963">Cytoplasm</keyword>
<evidence type="ECO:0000256" key="2">
    <source>
        <dbReference type="ARBA" id="ARBA00023012"/>
    </source>
</evidence>
<reference evidence="8" key="1">
    <citation type="submission" date="2016-09" db="EMBL/GenBank/DDBJ databases">
        <authorList>
            <person name="Gulvik C.A."/>
        </authorList>
    </citation>
    <scope>NUCLEOTIDE SEQUENCE [LARGE SCALE GENOMIC DNA]</scope>
    <source>
        <strain evidence="8">DSM 23328</strain>
    </source>
</reference>
<evidence type="ECO:0000256" key="3">
    <source>
        <dbReference type="ARBA" id="ARBA00023159"/>
    </source>
</evidence>
<dbReference type="InterPro" id="IPR001789">
    <property type="entry name" value="Sig_transdc_resp-reg_receiver"/>
</dbReference>
<comment type="function">
    <text evidence="4">Required for high-level post-exponential phase expression of a series of secreted proteins.</text>
</comment>
<comment type="caution">
    <text evidence="7">The sequence shown here is derived from an EMBL/GenBank/DDBJ whole genome shotgun (WGS) entry which is preliminary data.</text>
</comment>
<dbReference type="Gene3D" id="2.40.50.1020">
    <property type="entry name" value="LytTr DNA-binding domain"/>
    <property type="match status" value="1"/>
</dbReference>
<dbReference type="SMART" id="SM00850">
    <property type="entry name" value="LytTR"/>
    <property type="match status" value="1"/>
</dbReference>
<proteinExistence type="predicted"/>
<sequence length="257" mass="29766">MTINTTIYVVEDDNLYRKRIIHYLENYHSNSFHYKISSLDNHLLFMEDIPTLDISDNDVFFLDIDLKMQYSGIDLANKIREINSKCSIIFLTSFEDKAISIINSEIFPLGYLVKNPIDSAELKATIENVLLKIESLAKTAWRQDQDITTFMNGYESIYLNCKEILYIESLKGFKSRILIKTFSEELIIEGKIGKIKNNLKQSYLFSSLQSYVINLENISAINRKNGTITFTDDKDLFVGTRIIDKVKKGLQEYRYAG</sequence>
<dbReference type="GO" id="GO:0000156">
    <property type="term" value="F:phosphorelay response regulator activity"/>
    <property type="evidence" value="ECO:0007669"/>
    <property type="project" value="InterPro"/>
</dbReference>
<dbReference type="InterPro" id="IPR007492">
    <property type="entry name" value="LytTR_DNA-bd_dom"/>
</dbReference>
<dbReference type="Pfam" id="PF00072">
    <property type="entry name" value="Response_reg"/>
    <property type="match status" value="1"/>
</dbReference>
<evidence type="ECO:0000313" key="7">
    <source>
        <dbReference type="EMBL" id="OEG11036.1"/>
    </source>
</evidence>
<dbReference type="PANTHER" id="PTHR37299:SF3">
    <property type="entry name" value="STAGE 0 SPORULATION PROTEIN A HOMOLOG"/>
    <property type="match status" value="1"/>
</dbReference>
<keyword evidence="3" id="KW-0010">Activator</keyword>
<dbReference type="GO" id="GO:0003677">
    <property type="term" value="F:DNA binding"/>
    <property type="evidence" value="ECO:0007669"/>
    <property type="project" value="InterPro"/>
</dbReference>
<evidence type="ECO:0000256" key="1">
    <source>
        <dbReference type="ARBA" id="ARBA00022490"/>
    </source>
</evidence>
<dbReference type="Pfam" id="PF04397">
    <property type="entry name" value="LytTR"/>
    <property type="match status" value="1"/>
</dbReference>
<dbReference type="InterPro" id="IPR011006">
    <property type="entry name" value="CheY-like_superfamily"/>
</dbReference>
<keyword evidence="8" id="KW-1185">Reference proteome</keyword>
<dbReference type="PANTHER" id="PTHR37299">
    <property type="entry name" value="TRANSCRIPTIONAL REGULATOR-RELATED"/>
    <property type="match status" value="1"/>
</dbReference>
<dbReference type="RefSeq" id="WP_069646783.1">
    <property type="nucleotide sequence ID" value="NZ_MIJZ01000014.1"/>
</dbReference>
<dbReference type="STRING" id="903984.BCR21_12195"/>
<evidence type="ECO:0000259" key="6">
    <source>
        <dbReference type="PROSITE" id="PS50110"/>
    </source>
</evidence>
<dbReference type="Gene3D" id="3.40.50.2300">
    <property type="match status" value="1"/>
</dbReference>
<feature type="modified residue" description="4-aspartylphosphate" evidence="5">
    <location>
        <position position="63"/>
    </location>
</feature>